<dbReference type="SUPFAM" id="SSF109604">
    <property type="entry name" value="HD-domain/PDEase-like"/>
    <property type="match status" value="1"/>
</dbReference>
<feature type="domain" description="PDEase" evidence="4">
    <location>
        <begin position="194"/>
        <end position="571"/>
    </location>
</feature>
<evidence type="ECO:0000313" key="5">
    <source>
        <dbReference type="EMBL" id="KAA8906062.1"/>
    </source>
</evidence>
<dbReference type="EC" id="3.1.4.-" evidence="3"/>
<proteinExistence type="inferred from homology"/>
<evidence type="ECO:0000256" key="2">
    <source>
        <dbReference type="ARBA" id="ARBA00022801"/>
    </source>
</evidence>
<dbReference type="Pfam" id="PF00233">
    <property type="entry name" value="PDEase_I"/>
    <property type="match status" value="1"/>
</dbReference>
<dbReference type="InterPro" id="IPR003607">
    <property type="entry name" value="HD/PDEase_dom"/>
</dbReference>
<dbReference type="SMART" id="SM00471">
    <property type="entry name" value="HDc"/>
    <property type="match status" value="1"/>
</dbReference>
<comment type="similarity">
    <text evidence="3">Belongs to the cyclic nucleotide phosphodiesterase family.</text>
</comment>
<dbReference type="GO" id="GO:0007165">
    <property type="term" value="P:signal transduction"/>
    <property type="evidence" value="ECO:0007669"/>
    <property type="project" value="InterPro"/>
</dbReference>
<comment type="cofactor">
    <cofactor evidence="3">
        <name>a divalent metal cation</name>
        <dbReference type="ChEBI" id="CHEBI:60240"/>
    </cofactor>
    <text evidence="3">Binds 2 divalent metal cations per subunit. Site 1 may preferentially bind zinc ions, while site 2 has a preference for magnesium and/or manganese ions.</text>
</comment>
<evidence type="ECO:0000313" key="6">
    <source>
        <dbReference type="Proteomes" id="UP000449547"/>
    </source>
</evidence>
<dbReference type="OrthoDB" id="546632at2759"/>
<dbReference type="AlphaFoldDB" id="A0A642UV71"/>
<dbReference type="Proteomes" id="UP000449547">
    <property type="component" value="Unassembled WGS sequence"/>
</dbReference>
<keyword evidence="1 3" id="KW-0479">Metal-binding</keyword>
<dbReference type="GO" id="GO:0046872">
    <property type="term" value="F:metal ion binding"/>
    <property type="evidence" value="ECO:0007669"/>
    <property type="project" value="UniProtKB-KW"/>
</dbReference>
<dbReference type="Gene3D" id="1.10.1300.10">
    <property type="entry name" value="3'5'-cyclic nucleotide phosphodiesterase, catalytic domain"/>
    <property type="match status" value="1"/>
</dbReference>
<dbReference type="GeneID" id="54779897"/>
<evidence type="ECO:0000256" key="3">
    <source>
        <dbReference type="RuleBase" id="RU363067"/>
    </source>
</evidence>
<gene>
    <name evidence="5" type="ORF">DIURU_001244</name>
</gene>
<organism evidence="5 6">
    <name type="scientific">Diutina rugosa</name>
    <name type="common">Yeast</name>
    <name type="synonym">Candida rugosa</name>
    <dbReference type="NCBI Taxonomy" id="5481"/>
    <lineage>
        <taxon>Eukaryota</taxon>
        <taxon>Fungi</taxon>
        <taxon>Dikarya</taxon>
        <taxon>Ascomycota</taxon>
        <taxon>Saccharomycotina</taxon>
        <taxon>Pichiomycetes</taxon>
        <taxon>Debaryomycetaceae</taxon>
        <taxon>Diutina</taxon>
    </lineage>
</organism>
<dbReference type="PROSITE" id="PS00126">
    <property type="entry name" value="PDEASE_I_1"/>
    <property type="match status" value="1"/>
</dbReference>
<reference evidence="5 6" key="1">
    <citation type="submission" date="2019-07" db="EMBL/GenBank/DDBJ databases">
        <title>Genome assembly of two rare yeast pathogens: Diutina rugosa and Trichomonascus ciferrii.</title>
        <authorList>
            <person name="Mixao V."/>
            <person name="Saus E."/>
            <person name="Hansen A."/>
            <person name="Lass-Flor C."/>
            <person name="Gabaldon T."/>
        </authorList>
    </citation>
    <scope>NUCLEOTIDE SEQUENCE [LARGE SCALE GENOMIC DNA]</scope>
    <source>
        <strain evidence="5 6">CBS 613</strain>
    </source>
</reference>
<accession>A0A642UV71</accession>
<keyword evidence="2 3" id="KW-0378">Hydrolase</keyword>
<evidence type="ECO:0000256" key="1">
    <source>
        <dbReference type="ARBA" id="ARBA00022723"/>
    </source>
</evidence>
<dbReference type="EMBL" id="SWFT01000038">
    <property type="protein sequence ID" value="KAA8906062.1"/>
    <property type="molecule type" value="Genomic_DNA"/>
</dbReference>
<dbReference type="InterPro" id="IPR036971">
    <property type="entry name" value="PDEase_catalytic_dom_sf"/>
</dbReference>
<dbReference type="CDD" id="cd00077">
    <property type="entry name" value="HDc"/>
    <property type="match status" value="1"/>
</dbReference>
<dbReference type="PROSITE" id="PS51845">
    <property type="entry name" value="PDEASE_I_2"/>
    <property type="match status" value="1"/>
</dbReference>
<dbReference type="RefSeq" id="XP_034013975.1">
    <property type="nucleotide sequence ID" value="XM_034153767.1"/>
</dbReference>
<comment type="caution">
    <text evidence="5">The sequence shown here is derived from an EMBL/GenBank/DDBJ whole genome shotgun (WGS) entry which is preliminary data.</text>
</comment>
<dbReference type="PANTHER" id="PTHR11347">
    <property type="entry name" value="CYCLIC NUCLEOTIDE PHOSPHODIESTERASE"/>
    <property type="match status" value="1"/>
</dbReference>
<dbReference type="GO" id="GO:0004114">
    <property type="term" value="F:3',5'-cyclic-nucleotide phosphodiesterase activity"/>
    <property type="evidence" value="ECO:0007669"/>
    <property type="project" value="InterPro"/>
</dbReference>
<sequence length="571" mass="63560">MNPDIVYLRYHDGADAAATALAGRHHPQPSMAALVSYLFSHGRYESDVDHATVVVLDECPASVSAPLDRLSLDDKTLAVRYFFGHLNVFVVSLASLADAAQRSELEQAVADVANVVVNRIARVEAWTETGPTIINDNYGTYKLERHGRRAYADVVAPLSYILSANAASSSSTMSRVRAIKQLIVDAIDFRQLLSGFDDDPLHAARLCHAVGVWGFPAHELTNDDLVYCVFLMLKHALSQVPDTHTFDRLSDNELLALVFAVRDTYKSGNPFHNFRHAVDVVQACFHFLLRLGCLPRFSQFNDDATADETAILQATDFADTAAELTVKATAAAASDAYLNPIQTLALLVAALGHDVGHPGVTNAFMIKYHTPASLMVNERSVLESYHTSVFINKILSCYWPSLLAAETTDKLTVRQMVTQSILATDMAEHFEYIAKLNTLKHERFDHDGHKVKLISSLLIKCADISNVTRPLRVSSQWAYVLARETEELALLERKLANDASLTLDLSTDLRYTKVPSKFEDILAANDQLPKGQIFFIDTFAENLFHNIAEYMPELQYAERIISKNKQFWLSR</sequence>
<keyword evidence="6" id="KW-1185">Reference proteome</keyword>
<dbReference type="OMA" id="KFHNFRH"/>
<protein>
    <recommendedName>
        <fullName evidence="3">Phosphodiesterase</fullName>
        <ecNumber evidence="3">3.1.4.-</ecNumber>
    </recommendedName>
</protein>
<dbReference type="InterPro" id="IPR023174">
    <property type="entry name" value="PDEase_CS"/>
</dbReference>
<dbReference type="VEuPathDB" id="FungiDB:DIURU_001244"/>
<evidence type="ECO:0000259" key="4">
    <source>
        <dbReference type="PROSITE" id="PS51845"/>
    </source>
</evidence>
<dbReference type="InterPro" id="IPR002073">
    <property type="entry name" value="PDEase_catalytic_dom"/>
</dbReference>
<name>A0A642UV71_DIURU</name>